<dbReference type="RefSeq" id="WP_270162737.1">
    <property type="nucleotide sequence ID" value="NZ_CP089391.1"/>
</dbReference>
<evidence type="ECO:0000313" key="2">
    <source>
        <dbReference type="Proteomes" id="UP001179614"/>
    </source>
</evidence>
<dbReference type="Proteomes" id="UP001179614">
    <property type="component" value="Chromosome"/>
</dbReference>
<protein>
    <submittedName>
        <fullName evidence="1">Uncharacterized protein</fullName>
    </submittedName>
</protein>
<gene>
    <name evidence="1" type="ORF">I3J27_31370</name>
</gene>
<reference evidence="1" key="1">
    <citation type="submission" date="2021-12" db="EMBL/GenBank/DDBJ databases">
        <title>Bradyrhizobium xenonodulans sp. nov.</title>
        <authorList>
            <person name="Claassens R."/>
            <person name="Venter S.N."/>
            <person name="Beukes C.W."/>
            <person name="Stepkowski T."/>
            <person name="Steenkamp E.T."/>
        </authorList>
    </citation>
    <scope>NUCLEOTIDE SEQUENCE</scope>
    <source>
        <strain evidence="1">14AB</strain>
    </source>
</reference>
<proteinExistence type="predicted"/>
<accession>A0ABY7MGD2</accession>
<dbReference type="EMBL" id="CP089391">
    <property type="protein sequence ID" value="WBL77480.1"/>
    <property type="molecule type" value="Genomic_DNA"/>
</dbReference>
<sequence>MFALRQAFAGFASGKFLKRFAEARVDDAKDATSRGISRTSGKSFTDSVAFDWEWMVVD</sequence>
<name>A0ABY7MGD2_9BRAD</name>
<evidence type="ECO:0000313" key="1">
    <source>
        <dbReference type="EMBL" id="WBL77480.1"/>
    </source>
</evidence>
<organism evidence="1 2">
    <name type="scientific">Bradyrhizobium xenonodulans</name>
    <dbReference type="NCBI Taxonomy" id="2736875"/>
    <lineage>
        <taxon>Bacteria</taxon>
        <taxon>Pseudomonadati</taxon>
        <taxon>Pseudomonadota</taxon>
        <taxon>Alphaproteobacteria</taxon>
        <taxon>Hyphomicrobiales</taxon>
        <taxon>Nitrobacteraceae</taxon>
        <taxon>Bradyrhizobium</taxon>
    </lineage>
</organism>
<keyword evidence="2" id="KW-1185">Reference proteome</keyword>